<reference evidence="1 2" key="1">
    <citation type="journal article" date="2019" name="Nat. Ecol. Evol.">
        <title>Megaphylogeny resolves global patterns of mushroom evolution.</title>
        <authorList>
            <person name="Varga T."/>
            <person name="Krizsan K."/>
            <person name="Foldi C."/>
            <person name="Dima B."/>
            <person name="Sanchez-Garcia M."/>
            <person name="Sanchez-Ramirez S."/>
            <person name="Szollosi G.J."/>
            <person name="Szarkandi J.G."/>
            <person name="Papp V."/>
            <person name="Albert L."/>
            <person name="Andreopoulos W."/>
            <person name="Angelini C."/>
            <person name="Antonin V."/>
            <person name="Barry K.W."/>
            <person name="Bougher N.L."/>
            <person name="Buchanan P."/>
            <person name="Buyck B."/>
            <person name="Bense V."/>
            <person name="Catcheside P."/>
            <person name="Chovatia M."/>
            <person name="Cooper J."/>
            <person name="Damon W."/>
            <person name="Desjardin D."/>
            <person name="Finy P."/>
            <person name="Geml J."/>
            <person name="Haridas S."/>
            <person name="Hughes K."/>
            <person name="Justo A."/>
            <person name="Karasinski D."/>
            <person name="Kautmanova I."/>
            <person name="Kiss B."/>
            <person name="Kocsube S."/>
            <person name="Kotiranta H."/>
            <person name="LaButti K.M."/>
            <person name="Lechner B.E."/>
            <person name="Liimatainen K."/>
            <person name="Lipzen A."/>
            <person name="Lukacs Z."/>
            <person name="Mihaltcheva S."/>
            <person name="Morgado L.N."/>
            <person name="Niskanen T."/>
            <person name="Noordeloos M.E."/>
            <person name="Ohm R.A."/>
            <person name="Ortiz-Santana B."/>
            <person name="Ovrebo C."/>
            <person name="Racz N."/>
            <person name="Riley R."/>
            <person name="Savchenko A."/>
            <person name="Shiryaev A."/>
            <person name="Soop K."/>
            <person name="Spirin V."/>
            <person name="Szebenyi C."/>
            <person name="Tomsovsky M."/>
            <person name="Tulloss R.E."/>
            <person name="Uehling J."/>
            <person name="Grigoriev I.V."/>
            <person name="Vagvolgyi C."/>
            <person name="Papp T."/>
            <person name="Martin F.M."/>
            <person name="Miettinen O."/>
            <person name="Hibbett D.S."/>
            <person name="Nagy L.G."/>
        </authorList>
    </citation>
    <scope>NUCLEOTIDE SEQUENCE [LARGE SCALE GENOMIC DNA]</scope>
    <source>
        <strain evidence="1 2">CBS 166.37</strain>
    </source>
</reference>
<accession>A0A5C3LW14</accession>
<keyword evidence="2" id="KW-1185">Reference proteome</keyword>
<name>A0A5C3LW14_9AGAR</name>
<gene>
    <name evidence="1" type="ORF">BDQ12DRAFT_667705</name>
</gene>
<sequence>MPATCSYQTINPTQTPLCPFRASYLTERRAPFLKLRQVRTAIEPTRYITLSTASSPRLNRHTVSTRPHIRHLTLNATTNTSLNKREMKYDDHEKQGGSSSRLNLRATSTAIESRSRQGWGADLLSSDATVVVVHALSLLSSKAGIQLRMVSSGSGLGRPLESDEE</sequence>
<protein>
    <submittedName>
        <fullName evidence="1">Uncharacterized protein</fullName>
    </submittedName>
</protein>
<dbReference type="AlphaFoldDB" id="A0A5C3LW14"/>
<evidence type="ECO:0000313" key="2">
    <source>
        <dbReference type="Proteomes" id="UP000308652"/>
    </source>
</evidence>
<evidence type="ECO:0000313" key="1">
    <source>
        <dbReference type="EMBL" id="TFK36553.1"/>
    </source>
</evidence>
<dbReference type="EMBL" id="ML213613">
    <property type="protein sequence ID" value="TFK36553.1"/>
    <property type="molecule type" value="Genomic_DNA"/>
</dbReference>
<dbReference type="Proteomes" id="UP000308652">
    <property type="component" value="Unassembled WGS sequence"/>
</dbReference>
<proteinExistence type="predicted"/>
<organism evidence="1 2">
    <name type="scientific">Crucibulum laeve</name>
    <dbReference type="NCBI Taxonomy" id="68775"/>
    <lineage>
        <taxon>Eukaryota</taxon>
        <taxon>Fungi</taxon>
        <taxon>Dikarya</taxon>
        <taxon>Basidiomycota</taxon>
        <taxon>Agaricomycotina</taxon>
        <taxon>Agaricomycetes</taxon>
        <taxon>Agaricomycetidae</taxon>
        <taxon>Agaricales</taxon>
        <taxon>Agaricineae</taxon>
        <taxon>Nidulariaceae</taxon>
        <taxon>Crucibulum</taxon>
    </lineage>
</organism>